<dbReference type="InterPro" id="IPR036322">
    <property type="entry name" value="WD40_repeat_dom_sf"/>
</dbReference>
<dbReference type="Proteomes" id="UP001187192">
    <property type="component" value="Unassembled WGS sequence"/>
</dbReference>
<dbReference type="GO" id="GO:0004402">
    <property type="term" value="F:histone acetyltransferase activity"/>
    <property type="evidence" value="ECO:0007669"/>
    <property type="project" value="InterPro"/>
</dbReference>
<comment type="caution">
    <text evidence="5">The sequence shown here is derived from an EMBL/GenBank/DDBJ whole genome shotgun (WGS) entry which is preliminary data.</text>
</comment>
<dbReference type="InterPro" id="IPR024761">
    <property type="entry name" value="TFIIIC_delta_N"/>
</dbReference>
<feature type="domain" description="Transcription factor IIIC 90kDa subunit N-terminal" evidence="3">
    <location>
        <begin position="11"/>
        <end position="407"/>
    </location>
</feature>
<evidence type="ECO:0000259" key="4">
    <source>
        <dbReference type="Pfam" id="PF12660"/>
    </source>
</evidence>
<dbReference type="EMBL" id="BTGU01003329">
    <property type="protein sequence ID" value="GMN30507.1"/>
    <property type="molecule type" value="Genomic_DNA"/>
</dbReference>
<name>A0AA88CUQ2_FICCA</name>
<dbReference type="Pfam" id="PF12657">
    <property type="entry name" value="TFIIIC_delta"/>
    <property type="match status" value="1"/>
</dbReference>
<feature type="repeat" description="WD" evidence="1">
    <location>
        <begin position="329"/>
        <end position="360"/>
    </location>
</feature>
<dbReference type="InterPro" id="IPR015943">
    <property type="entry name" value="WD40/YVTN_repeat-like_dom_sf"/>
</dbReference>
<dbReference type="InterPro" id="IPR044230">
    <property type="entry name" value="GTF3C4"/>
</dbReference>
<dbReference type="GO" id="GO:0000127">
    <property type="term" value="C:transcription factor TFIIIC complex"/>
    <property type="evidence" value="ECO:0007669"/>
    <property type="project" value="InterPro"/>
</dbReference>
<evidence type="ECO:0000313" key="5">
    <source>
        <dbReference type="EMBL" id="GMN30507.1"/>
    </source>
</evidence>
<proteinExistence type="predicted"/>
<dbReference type="GO" id="GO:0006384">
    <property type="term" value="P:transcription initiation at RNA polymerase III promoter"/>
    <property type="evidence" value="ECO:0007669"/>
    <property type="project" value="InterPro"/>
</dbReference>
<dbReference type="Pfam" id="PF12660">
    <property type="entry name" value="zf-TFIIIC"/>
    <property type="match status" value="1"/>
</dbReference>
<evidence type="ECO:0008006" key="7">
    <source>
        <dbReference type="Google" id="ProtNLM"/>
    </source>
</evidence>
<dbReference type="Gene3D" id="2.130.10.10">
    <property type="entry name" value="YVTN repeat-like/Quinoprotein amine dehydrogenase"/>
    <property type="match status" value="2"/>
</dbReference>
<gene>
    <name evidence="5" type="ORF">TIFTF001_044486</name>
</gene>
<evidence type="ECO:0000256" key="1">
    <source>
        <dbReference type="PROSITE-ProRule" id="PRU00221"/>
    </source>
</evidence>
<protein>
    <recommendedName>
        <fullName evidence="7">Transcription factor IIIC 90kDa subunit N-terminal domain-containing protein</fullName>
    </recommendedName>
</protein>
<sequence length="774" mass="86862">MIIFNVVYCLCNLENWHRCLLAVCTTEGRVKLYRQPFSDFCAEWIEVIDVSTRLFDYLETISFGELEACPSKDCDATEQETQNRCTDEDSDFVPRKERKRRRKDVSLNGPKQIVSASTSKANAFKNTTENCKIPLISVDRYVARNVMLSSLVVAWSPVLQLSPKACSIPQNGSSISLLAVGGKSGEISFWRVSVPECYSVELIGDPTNALIVGLLQAHASWVTAIGWALLNADCSNPRILLATGSSDGSVKIWLAYNDQLLKSNEANHAYFSLLKEVVTKDIVPVSVISLTVPAQSPNKMLLAVGKGSGSFQVWNCDISDSRFDKFGSYNAHDHVITGLAWAFDGHSLFSCSQDNYIRNWILSENILSEAPIPSNTPRLRSSTELPDAYGSCYGLAVSPGNLVIAMVRNYDEDLLDPMYQRRTQKAAVEYYWIGAQEVRISSNESSNFTIPGVPVKELVSWEVNVLWSLKQYEYQDKPLVVWDIVAALLAFKRFAAEYVENILVKWLSLSYVGSPVDLLVEKVLTHVSKILSKVSSRQLHLLNVICRRVVLSEMKPNQINNKLQNLEELDCSEEKLIMWIKLLLCSERELRERLVCLSFSACTSLMPHSTTASPWSGNWFPVGLAQMERWVALNHDYLQGQLRVLSSEVRKHEKRLRASEYVATEHCYYCSTSVPFESPEVAFCQGVGQGHKLARCAVSMELCPTTPIWFCMCCHRRVYRLAPETLFALPGYPLDFKSSTESSDSNVSSKPLCPFCGILLQRLQPEFLLSASPV</sequence>
<dbReference type="PANTHER" id="PTHR15496">
    <property type="entry name" value="GENERAL TRANSCRIPTION FACTOR 3C POLYPEPTIDE 4 FAMILY"/>
    <property type="match status" value="1"/>
</dbReference>
<dbReference type="InterPro" id="IPR001680">
    <property type="entry name" value="WD40_rpt"/>
</dbReference>
<feature type="region of interest" description="Disordered" evidence="2">
    <location>
        <begin position="85"/>
        <end position="107"/>
    </location>
</feature>
<evidence type="ECO:0000259" key="3">
    <source>
        <dbReference type="Pfam" id="PF12657"/>
    </source>
</evidence>
<evidence type="ECO:0000313" key="6">
    <source>
        <dbReference type="Proteomes" id="UP001187192"/>
    </source>
</evidence>
<dbReference type="InterPro" id="IPR024764">
    <property type="entry name" value="TFIIIC_Znf"/>
</dbReference>
<dbReference type="SUPFAM" id="SSF50978">
    <property type="entry name" value="WD40 repeat-like"/>
    <property type="match status" value="1"/>
</dbReference>
<accession>A0AA88CUQ2</accession>
<feature type="domain" description="Transcription factor IIIC putative zinc-finger" evidence="4">
    <location>
        <begin position="664"/>
        <end position="719"/>
    </location>
</feature>
<organism evidence="5 6">
    <name type="scientific">Ficus carica</name>
    <name type="common">Common fig</name>
    <dbReference type="NCBI Taxonomy" id="3494"/>
    <lineage>
        <taxon>Eukaryota</taxon>
        <taxon>Viridiplantae</taxon>
        <taxon>Streptophyta</taxon>
        <taxon>Embryophyta</taxon>
        <taxon>Tracheophyta</taxon>
        <taxon>Spermatophyta</taxon>
        <taxon>Magnoliopsida</taxon>
        <taxon>eudicotyledons</taxon>
        <taxon>Gunneridae</taxon>
        <taxon>Pentapetalae</taxon>
        <taxon>rosids</taxon>
        <taxon>fabids</taxon>
        <taxon>Rosales</taxon>
        <taxon>Moraceae</taxon>
        <taxon>Ficeae</taxon>
        <taxon>Ficus</taxon>
    </lineage>
</organism>
<evidence type="ECO:0000256" key="2">
    <source>
        <dbReference type="SAM" id="MobiDB-lite"/>
    </source>
</evidence>
<reference evidence="5" key="1">
    <citation type="submission" date="2023-07" db="EMBL/GenBank/DDBJ databases">
        <title>draft genome sequence of fig (Ficus carica).</title>
        <authorList>
            <person name="Takahashi T."/>
            <person name="Nishimura K."/>
        </authorList>
    </citation>
    <scope>NUCLEOTIDE SEQUENCE</scope>
</reference>
<keyword evidence="6" id="KW-1185">Reference proteome</keyword>
<keyword evidence="1" id="KW-0853">WD repeat</keyword>
<dbReference type="AlphaFoldDB" id="A0AA88CUQ2"/>
<feature type="repeat" description="WD" evidence="1">
    <location>
        <begin position="240"/>
        <end position="263"/>
    </location>
</feature>
<dbReference type="PROSITE" id="PS50294">
    <property type="entry name" value="WD_REPEATS_REGION"/>
    <property type="match status" value="1"/>
</dbReference>
<dbReference type="PANTHER" id="PTHR15496:SF2">
    <property type="entry name" value="GENERAL TRANSCRIPTION FACTOR 3C POLYPEPTIDE 4"/>
    <property type="match status" value="1"/>
</dbReference>
<dbReference type="PROSITE" id="PS50082">
    <property type="entry name" value="WD_REPEATS_2"/>
    <property type="match status" value="2"/>
</dbReference>
<dbReference type="SMART" id="SM00320">
    <property type="entry name" value="WD40"/>
    <property type="match status" value="3"/>
</dbReference>